<proteinExistence type="predicted"/>
<protein>
    <submittedName>
        <fullName evidence="1">Uncharacterized conserved protein, contains ferritin-like DUF455 domain</fullName>
    </submittedName>
</protein>
<name>A0A8G2BH65_9PROT</name>
<dbReference type="InterPro" id="IPR011197">
    <property type="entry name" value="UCP012318"/>
</dbReference>
<accession>A0A8G2BH65</accession>
<dbReference type="PANTHER" id="PTHR42782">
    <property type="entry name" value="SI:CH73-314G15.3"/>
    <property type="match status" value="1"/>
</dbReference>
<dbReference type="AlphaFoldDB" id="A0A8G2BH65"/>
<dbReference type="PANTHER" id="PTHR42782:SF4">
    <property type="entry name" value="DUF455 DOMAIN-CONTAINING PROTEIN"/>
    <property type="match status" value="1"/>
</dbReference>
<organism evidence="1 2">
    <name type="scientific">Thalassobaculum litoreum DSM 18839</name>
    <dbReference type="NCBI Taxonomy" id="1123362"/>
    <lineage>
        <taxon>Bacteria</taxon>
        <taxon>Pseudomonadati</taxon>
        <taxon>Pseudomonadota</taxon>
        <taxon>Alphaproteobacteria</taxon>
        <taxon>Rhodospirillales</taxon>
        <taxon>Thalassobaculaceae</taxon>
        <taxon>Thalassobaculum</taxon>
    </lineage>
</organism>
<reference evidence="1 2" key="1">
    <citation type="submission" date="2016-10" db="EMBL/GenBank/DDBJ databases">
        <authorList>
            <person name="Varghese N."/>
            <person name="Submissions S."/>
        </authorList>
    </citation>
    <scope>NUCLEOTIDE SEQUENCE [LARGE SCALE GENOMIC DNA]</scope>
    <source>
        <strain evidence="1 2">DSM 18839</strain>
    </source>
</reference>
<dbReference type="Proteomes" id="UP000198615">
    <property type="component" value="Unassembled WGS sequence"/>
</dbReference>
<dbReference type="RefSeq" id="WP_093148419.1">
    <property type="nucleotide sequence ID" value="NZ_FNBW01000002.1"/>
</dbReference>
<dbReference type="Pfam" id="PF04305">
    <property type="entry name" value="DUF455"/>
    <property type="match status" value="1"/>
</dbReference>
<dbReference type="InterPro" id="IPR009078">
    <property type="entry name" value="Ferritin-like_SF"/>
</dbReference>
<keyword evidence="2" id="KW-1185">Reference proteome</keyword>
<dbReference type="EMBL" id="FNBW01000002">
    <property type="protein sequence ID" value="SDF27872.1"/>
    <property type="molecule type" value="Genomic_DNA"/>
</dbReference>
<dbReference type="CDD" id="cd00657">
    <property type="entry name" value="Ferritin_like"/>
    <property type="match status" value="1"/>
</dbReference>
<dbReference type="SUPFAM" id="SSF47240">
    <property type="entry name" value="Ferritin-like"/>
    <property type="match status" value="1"/>
</dbReference>
<sequence>MEFSDLSQAAVAVLRTADARAKAELGRRAAAAWRSGALPFAYSVFPPDRPGRPDEPPLLPPRRVKKRKITAETRGRVALLHALAHIELNAIDLAWDAVARFPDAGFPRAYADDWVRVGDEESKHFLLIADRLEALGSRYGALPAHDGLWQAAVETADDPLARQAVVPLVLEARGLDVTPPMIAKLREVGDDPSADILQVIHDDEIGHVAVGKRWFDHLCAERKLEPVATWQAIVRARFRGGVKPPFNIPSREAAGFDAAFYGPLGDEYLDSQRGAAE</sequence>
<comment type="caution">
    <text evidence="1">The sequence shown here is derived from an EMBL/GenBank/DDBJ whole genome shotgun (WGS) entry which is preliminary data.</text>
</comment>
<dbReference type="PIRSF" id="PIRSF012318">
    <property type="entry name" value="UCP012318"/>
    <property type="match status" value="1"/>
</dbReference>
<evidence type="ECO:0000313" key="2">
    <source>
        <dbReference type="Proteomes" id="UP000198615"/>
    </source>
</evidence>
<gene>
    <name evidence="1" type="ORF">SAMN05660686_00870</name>
</gene>
<dbReference type="OrthoDB" id="9778629at2"/>
<evidence type="ECO:0000313" key="1">
    <source>
        <dbReference type="EMBL" id="SDF27872.1"/>
    </source>
</evidence>
<dbReference type="InterPro" id="IPR007402">
    <property type="entry name" value="DUF455"/>
</dbReference>